<feature type="transmembrane region" description="Helical" evidence="1">
    <location>
        <begin position="12"/>
        <end position="33"/>
    </location>
</feature>
<organism evidence="2 3">
    <name type="scientific">Fischerella thermalis CCMEE 5318</name>
    <dbReference type="NCBI Taxonomy" id="2019666"/>
    <lineage>
        <taxon>Bacteria</taxon>
        <taxon>Bacillati</taxon>
        <taxon>Cyanobacteriota</taxon>
        <taxon>Cyanophyceae</taxon>
        <taxon>Nostocales</taxon>
        <taxon>Hapalosiphonaceae</taxon>
        <taxon>Fischerella</taxon>
    </lineage>
</organism>
<evidence type="ECO:0000313" key="2">
    <source>
        <dbReference type="EMBL" id="PMB24655.1"/>
    </source>
</evidence>
<evidence type="ECO:0000313" key="3">
    <source>
        <dbReference type="Proteomes" id="UP000235081"/>
    </source>
</evidence>
<gene>
    <name evidence="2" type="ORF">CEN46_07375</name>
</gene>
<feature type="transmembrane region" description="Helical" evidence="1">
    <location>
        <begin position="135"/>
        <end position="160"/>
    </location>
</feature>
<reference evidence="2 3" key="1">
    <citation type="submission" date="2017-07" db="EMBL/GenBank/DDBJ databases">
        <title>Genomes of Fischerella (Mastigocladus) sp. strains.</title>
        <authorList>
            <person name="Miller S.R."/>
        </authorList>
    </citation>
    <scope>NUCLEOTIDE SEQUENCE [LARGE SCALE GENOMIC DNA]</scope>
    <source>
        <strain evidence="2 3">CCMEE 5318</strain>
    </source>
</reference>
<keyword evidence="1" id="KW-1133">Transmembrane helix</keyword>
<protein>
    <submittedName>
        <fullName evidence="2">Uncharacterized protein</fullName>
    </submittedName>
</protein>
<evidence type="ECO:0000256" key="1">
    <source>
        <dbReference type="SAM" id="Phobius"/>
    </source>
</evidence>
<feature type="transmembrane region" description="Helical" evidence="1">
    <location>
        <begin position="103"/>
        <end position="123"/>
    </location>
</feature>
<dbReference type="Proteomes" id="UP000235081">
    <property type="component" value="Unassembled WGS sequence"/>
</dbReference>
<feature type="transmembrane region" description="Helical" evidence="1">
    <location>
        <begin position="70"/>
        <end position="91"/>
    </location>
</feature>
<dbReference type="EMBL" id="NMQE01000200">
    <property type="protein sequence ID" value="PMB24655.1"/>
    <property type="molecule type" value="Genomic_DNA"/>
</dbReference>
<keyword evidence="1" id="KW-0472">Membrane</keyword>
<comment type="caution">
    <text evidence="2">The sequence shown here is derived from an EMBL/GenBank/DDBJ whole genome shotgun (WGS) entry which is preliminary data.</text>
</comment>
<dbReference type="AlphaFoldDB" id="A0A2N6LJF9"/>
<keyword evidence="1" id="KW-0812">Transmembrane</keyword>
<proteinExistence type="predicted"/>
<sequence>MRYRTEGLKDLPSIIALTGLIALVCLMLAYYAARVILWPLFEVLRLWTLGESLTVAVWKHSILQISMPSLVWFFSNWFLVCLPVVIVVSIIRAHSERTSRPDYYKYKFLLWFLISYSTIIYILEMLLEVPKDLRYFLISLVVAIRDFIWMSLGAFTAFYISTPIMNYLRRWFD</sequence>
<name>A0A2N6LJF9_9CYAN</name>
<accession>A0A2N6LJF9</accession>